<dbReference type="PROSITE" id="PS50837">
    <property type="entry name" value="NACHT"/>
    <property type="match status" value="1"/>
</dbReference>
<dbReference type="InterPro" id="IPR056884">
    <property type="entry name" value="NPHP3-like_N"/>
</dbReference>
<feature type="domain" description="NACHT" evidence="2">
    <location>
        <begin position="865"/>
        <end position="1007"/>
    </location>
</feature>
<dbReference type="Pfam" id="PF24883">
    <property type="entry name" value="NPHP3_N"/>
    <property type="match status" value="2"/>
</dbReference>
<proteinExistence type="predicted"/>
<keyword evidence="4" id="KW-1185">Reference proteome</keyword>
<protein>
    <recommendedName>
        <fullName evidence="2">NACHT domain-containing protein</fullName>
    </recommendedName>
</protein>
<evidence type="ECO:0000259" key="2">
    <source>
        <dbReference type="PROSITE" id="PS50837"/>
    </source>
</evidence>
<keyword evidence="1" id="KW-0677">Repeat</keyword>
<dbReference type="InterPro" id="IPR027417">
    <property type="entry name" value="P-loop_NTPase"/>
</dbReference>
<dbReference type="PANTHER" id="PTHR10039:SF17">
    <property type="entry name" value="FUNGAL STAND N-TERMINAL GOODBYE DOMAIN-CONTAINING PROTEIN-RELATED"/>
    <property type="match status" value="1"/>
</dbReference>
<accession>A0A409Y162</accession>
<dbReference type="SUPFAM" id="SSF52540">
    <property type="entry name" value="P-loop containing nucleoside triphosphate hydrolases"/>
    <property type="match status" value="2"/>
</dbReference>
<name>A0A409Y162_9AGAR</name>
<dbReference type="EMBL" id="NHYE01001332">
    <property type="protein sequence ID" value="PPQ96745.1"/>
    <property type="molecule type" value="Genomic_DNA"/>
</dbReference>
<evidence type="ECO:0000256" key="1">
    <source>
        <dbReference type="ARBA" id="ARBA00022737"/>
    </source>
</evidence>
<evidence type="ECO:0000313" key="4">
    <source>
        <dbReference type="Proteomes" id="UP000284706"/>
    </source>
</evidence>
<reference evidence="3 4" key="1">
    <citation type="journal article" date="2018" name="Evol. Lett.">
        <title>Horizontal gene cluster transfer increased hallucinogenic mushroom diversity.</title>
        <authorList>
            <person name="Reynolds H.T."/>
            <person name="Vijayakumar V."/>
            <person name="Gluck-Thaler E."/>
            <person name="Korotkin H.B."/>
            <person name="Matheny P.B."/>
            <person name="Slot J.C."/>
        </authorList>
    </citation>
    <scope>NUCLEOTIDE SEQUENCE [LARGE SCALE GENOMIC DNA]</scope>
    <source>
        <strain evidence="3 4">SRW20</strain>
    </source>
</reference>
<evidence type="ECO:0000313" key="3">
    <source>
        <dbReference type="EMBL" id="PPQ96745.1"/>
    </source>
</evidence>
<gene>
    <name evidence="3" type="ORF">CVT26_010230</name>
</gene>
<comment type="caution">
    <text evidence="3">The sequence shown here is derived from an EMBL/GenBank/DDBJ whole genome shotgun (WGS) entry which is preliminary data.</text>
</comment>
<dbReference type="Proteomes" id="UP000284706">
    <property type="component" value="Unassembled WGS sequence"/>
</dbReference>
<dbReference type="STRING" id="231916.A0A409Y162"/>
<dbReference type="InParanoid" id="A0A409Y162"/>
<sequence>MSSDLSLISQSFRDSAIRSGDGSGGGGRGGDIGSYNTNTTNFYVNQNGARRLEALKLLYDHMAHGALYNSSELSNALDWQKDTRQAVIKEIEDWATADDVEPVLWLNGPAGSGKSSIAKRIAEILHDCGKLAGSFFFARLSTSVGRNDTTRLIATIAYQLSVSIPTIREHMADALDLDPNIFEKAIDTQMEDLVIKPLTKARAQMVDSQAVNVQTGSNYPRIIILDGLDECVNATDALKALFSVLKGPNHLLSFFITSRPELSLRTPFWTGRLDGNGGRGGPQIDIRRLVLDSRYDPDADVRAFVNSCFESIKKSHPCQHLIPEDWPSPEDVDWLVGRSSGQFIYAHTVMNYVGSSDYFPPDQLARILPHRQRVDQDIDDQPLADTPFAALDSLYTTIFQAVKNIPSALKIFTFILLRYTAVEAKVELIQRFLGMTKEFVPLILKDLHSILHVPDGPDRSSSASVYLYHASLEDFLLDKGRSGVFFIDRAKGHAQLAIRCAQNIAQAAPALQNDSIAETSLKISCLELMAHCTASACIPELLEALEKLNFEDYLNLAFGGQHDSSVQRDLWRQIGPFYEWIKLHLNAKEGRPEVYAKYLESFDKCLHERLERYQKHQPFEHLISASTLPSFGRYSLNFFRLLFLEISPQLSSLEEYEALDDDGCMLRWLSSSKMSFHHSMVTDFLTDVSRSKDFYVQGENYTKLIDFCITFLNDPRLQSDGDEGKWPQWIMTKDLAEYEDCCLRIISDATKLVSNVPAFLETRNSKGPRGLLIPDNSRYFMDERREIMIRTIRQTLEYSVNVTPDVAPSSRSMQDALKLLYNHTAHGAPHNSSEHSNAGSFHDETRRAVIQEITKWSDAPDNAEQIFWLRGRPGSGKTSIARKVAEILQAQKLAASFFFARMGTSVGRNNDSLLIATIAYQFTLSIPATRQHIVNALTRDPRIFDKGFEIQLDELLVKPLRESKGHHPRFIILDGLDECESPRIRLDALFAALEGSTLPVSFFITTRLDYSLPVSNSITVHQLVLEGDFNPEGDMKAFLRTCLKSIEISHPAGMFLPPDWKSDANIQPLVERASGQFIYASTVMKYVASPDHWPTDRLKEILDLEPRGENPKLAALDAVYRHIISSIEPDRLPKLMQIFAYTMLRKSSFETGIDAIEHFLGFKSGIIASILQDLQPIFHAPPVGSGSDKLLYLSHATLEDFLLDKARSADLAIDRSDGHEMLAMRCLVNVAQKDPDNRLDMSMKISYLELMPHCIEVNSPSTALLDALESFDFEDFLETSFQGKYDVDTRRGICPWLVPFFEWIKHQTRLNKKSTLYSKFIGQFDRFLDGRIKSYQYQGDNDFFEFHFFTAATLTSFADHSLPFFHALSLKTPRPLSSLQEYEKLDDAGCKLRLAASKRMTGYLSMVKEYLEDISRAGKDLHITSSRYKRLGRFCIEFLQDARLSSENPEWPKWFTPADIALSEEACFLLLIDTLKVRPRTAKYLVRPAGGGPNPLPERSNYFSGPERDILAEKVQDYVKEFVETDAWKTKLKAVGDDLEETDVGIFLQSVQLPEKVRRGPHCIVM</sequence>
<dbReference type="PANTHER" id="PTHR10039">
    <property type="entry name" value="AMELOGENIN"/>
    <property type="match status" value="1"/>
</dbReference>
<organism evidence="3 4">
    <name type="scientific">Gymnopilus dilepis</name>
    <dbReference type="NCBI Taxonomy" id="231916"/>
    <lineage>
        <taxon>Eukaryota</taxon>
        <taxon>Fungi</taxon>
        <taxon>Dikarya</taxon>
        <taxon>Basidiomycota</taxon>
        <taxon>Agaricomycotina</taxon>
        <taxon>Agaricomycetes</taxon>
        <taxon>Agaricomycetidae</taxon>
        <taxon>Agaricales</taxon>
        <taxon>Agaricineae</taxon>
        <taxon>Hymenogastraceae</taxon>
        <taxon>Gymnopilus</taxon>
    </lineage>
</organism>
<dbReference type="Gene3D" id="3.40.50.300">
    <property type="entry name" value="P-loop containing nucleotide triphosphate hydrolases"/>
    <property type="match status" value="2"/>
</dbReference>
<dbReference type="OrthoDB" id="5967843at2759"/>
<dbReference type="InterPro" id="IPR007111">
    <property type="entry name" value="NACHT_NTPase"/>
</dbReference>